<evidence type="ECO:0000313" key="11">
    <source>
        <dbReference type="Proteomes" id="UP000278252"/>
    </source>
</evidence>
<dbReference type="PANTHER" id="PTHR40101">
    <property type="entry name" value="CONSERVED PROTEIN"/>
    <property type="match status" value="1"/>
</dbReference>
<dbReference type="AlphaFoldDB" id="A0A1L9C402"/>
<dbReference type="InterPro" id="IPR019224">
    <property type="entry name" value="DUF2148"/>
</dbReference>
<feature type="domain" description="4Fe-4S" evidence="5">
    <location>
        <begin position="73"/>
        <end position="135"/>
    </location>
</feature>
<keyword evidence="3" id="KW-0408">Iron</keyword>
<organism evidence="6 9">
    <name type="scientific">Methanohalophilus portucalensis FDF-1</name>
    <dbReference type="NCBI Taxonomy" id="523843"/>
    <lineage>
        <taxon>Archaea</taxon>
        <taxon>Methanobacteriati</taxon>
        <taxon>Methanobacteriota</taxon>
        <taxon>Stenosarchaea group</taxon>
        <taxon>Methanomicrobia</taxon>
        <taxon>Methanosarcinales</taxon>
        <taxon>Methanosarcinaceae</taxon>
        <taxon>Methanohalophilus</taxon>
    </lineage>
</organism>
<dbReference type="EMBL" id="JWTK01000003">
    <property type="protein sequence ID" value="OJH49181.1"/>
    <property type="molecule type" value="Genomic_DNA"/>
</dbReference>
<dbReference type="Proteomes" id="UP000193969">
    <property type="component" value="Unassembled WGS sequence"/>
</dbReference>
<dbReference type="InterPro" id="IPR007202">
    <property type="entry name" value="4Fe-4S_dom"/>
</dbReference>
<dbReference type="EMBL" id="FXBN01000003">
    <property type="protein sequence ID" value="SMH42644.1"/>
    <property type="molecule type" value="Genomic_DNA"/>
</dbReference>
<dbReference type="GO" id="GO:0046872">
    <property type="term" value="F:metal ion binding"/>
    <property type="evidence" value="ECO:0007669"/>
    <property type="project" value="UniProtKB-KW"/>
</dbReference>
<evidence type="ECO:0000313" key="8">
    <source>
        <dbReference type="EMBL" id="SMH42644.1"/>
    </source>
</evidence>
<reference evidence="7 11" key="4">
    <citation type="submission" date="2018-10" db="EMBL/GenBank/DDBJ databases">
        <title>Cultivation of a novel Methanohalophilus strain from Kebrit Deep of the Red Sea and a genomic comparison of members of the genus Methanohalophilus.</title>
        <authorList>
            <person name="Guan Y."/>
            <person name="Ngugi D.K."/>
            <person name="Stingl U."/>
        </authorList>
    </citation>
    <scope>NUCLEOTIDE SEQUENCE [LARGE SCALE GENOMIC DNA]</scope>
    <source>
        <strain evidence="7 11">DSM 7471</strain>
    </source>
</reference>
<dbReference type="RefSeq" id="WP_072359772.1">
    <property type="nucleotide sequence ID" value="NZ_FXBN01000003.1"/>
</dbReference>
<evidence type="ECO:0000256" key="2">
    <source>
        <dbReference type="ARBA" id="ARBA00022723"/>
    </source>
</evidence>
<keyword evidence="4" id="KW-0411">Iron-sulfur</keyword>
<keyword evidence="10" id="KW-1185">Reference proteome</keyword>
<evidence type="ECO:0000313" key="10">
    <source>
        <dbReference type="Proteomes" id="UP000193969"/>
    </source>
</evidence>
<dbReference type="STRING" id="523843.SAMN06264941_1823"/>
<dbReference type="Proteomes" id="UP000185713">
    <property type="component" value="Unassembled WGS sequence"/>
</dbReference>
<reference evidence="6 9" key="1">
    <citation type="submission" date="2014-12" db="EMBL/GenBank/DDBJ databases">
        <title>The genome sequence of Methanohalophilus portucalensis strain FDF1.</title>
        <authorList>
            <person name="Lai M.-C."/>
            <person name="Lai S.-J."/>
        </authorList>
    </citation>
    <scope>NUCLEOTIDE SEQUENCE [LARGE SCALE GENOMIC DNA]</scope>
    <source>
        <strain evidence="6 9">FDF-1</strain>
    </source>
</reference>
<dbReference type="PANTHER" id="PTHR40101:SF1">
    <property type="entry name" value="4FE-4S DOMAIN-CONTAINING PROTEIN"/>
    <property type="match status" value="1"/>
</dbReference>
<keyword evidence="1" id="KW-0004">4Fe-4S</keyword>
<evidence type="ECO:0000256" key="1">
    <source>
        <dbReference type="ARBA" id="ARBA00022485"/>
    </source>
</evidence>
<sequence>MEQNPEKKEVAEMARIILAAARTAPKGKGIDDIVTALADRKDMEDIASKMENIADEKGDGFQFLKRDAANVRQADAFIAIGVKHAEPLKLNCAACGFATCAEMKAQKRIEGDYAGPNCAFKNIDLGIAIGSAVAKAKDLCIDNRIMYSAGNAARSLGLVEADVVMGIPLSVSGKNPFFDRKWP</sequence>
<reference evidence="8" key="3">
    <citation type="submission" date="2017-04" db="EMBL/GenBank/DDBJ databases">
        <authorList>
            <person name="Afonso C.L."/>
            <person name="Miller P.J."/>
            <person name="Scott M.A."/>
            <person name="Spackman E."/>
            <person name="Goraichik I."/>
            <person name="Dimitrov K.M."/>
            <person name="Suarez D.L."/>
            <person name="Swayne D.E."/>
        </authorList>
    </citation>
    <scope>NUCLEOTIDE SEQUENCE [LARGE SCALE GENOMIC DNA]</scope>
    <source>
        <strain evidence="8">FDF-1</strain>
    </source>
</reference>
<evidence type="ECO:0000313" key="6">
    <source>
        <dbReference type="EMBL" id="OJH49181.1"/>
    </source>
</evidence>
<evidence type="ECO:0000313" key="7">
    <source>
        <dbReference type="EMBL" id="RNI11691.1"/>
    </source>
</evidence>
<protein>
    <submittedName>
        <fullName evidence="8">Uncharacterized protein, contains ferredoxin domain</fullName>
    </submittedName>
</protein>
<evidence type="ECO:0000259" key="5">
    <source>
        <dbReference type="PROSITE" id="PS51656"/>
    </source>
</evidence>
<dbReference type="PROSITE" id="PS51656">
    <property type="entry name" value="4FE4S"/>
    <property type="match status" value="1"/>
</dbReference>
<name>A0A1L9C402_9EURY</name>
<evidence type="ECO:0000313" key="9">
    <source>
        <dbReference type="Proteomes" id="UP000185713"/>
    </source>
</evidence>
<keyword evidence="2" id="KW-0479">Metal-binding</keyword>
<dbReference type="EMBL" id="RJJH01000010">
    <property type="protein sequence ID" value="RNI11691.1"/>
    <property type="molecule type" value="Genomic_DNA"/>
</dbReference>
<dbReference type="OrthoDB" id="146335at2157"/>
<evidence type="ECO:0000256" key="4">
    <source>
        <dbReference type="ARBA" id="ARBA00023014"/>
    </source>
</evidence>
<dbReference type="GO" id="GO:0051539">
    <property type="term" value="F:4 iron, 4 sulfur cluster binding"/>
    <property type="evidence" value="ECO:0007669"/>
    <property type="project" value="UniProtKB-KW"/>
</dbReference>
<gene>
    <name evidence="7" type="ORF">EFE41_05665</name>
    <name evidence="6" type="ORF">MPF_1048</name>
    <name evidence="8" type="ORF">SAMN06264941_1823</name>
</gene>
<accession>A0A1L9C402</accession>
<dbReference type="Pfam" id="PF09918">
    <property type="entry name" value="DUF2148"/>
    <property type="match status" value="1"/>
</dbReference>
<dbReference type="Proteomes" id="UP000278252">
    <property type="component" value="Unassembled WGS sequence"/>
</dbReference>
<reference evidence="10" key="2">
    <citation type="submission" date="2017-04" db="EMBL/GenBank/DDBJ databases">
        <authorList>
            <person name="Varghese N."/>
            <person name="Submissions S."/>
        </authorList>
    </citation>
    <scope>NUCLEOTIDE SEQUENCE [LARGE SCALE GENOMIC DNA]</scope>
    <source>
        <strain evidence="10">FDF-1</strain>
    </source>
</reference>
<proteinExistence type="predicted"/>
<evidence type="ECO:0000256" key="3">
    <source>
        <dbReference type="ARBA" id="ARBA00023004"/>
    </source>
</evidence>